<dbReference type="EMBL" id="FRXO01000004">
    <property type="protein sequence ID" value="SHO65470.1"/>
    <property type="molecule type" value="Genomic_DNA"/>
</dbReference>
<protein>
    <submittedName>
        <fullName evidence="1">Uncharacterized protein</fullName>
    </submittedName>
</protein>
<dbReference type="AlphaFoldDB" id="A0A1M7ZKN8"/>
<keyword evidence="2" id="KW-1185">Reference proteome</keyword>
<accession>A0A1M7ZKN8</accession>
<organism evidence="1 2">
    <name type="scientific">Pseudoxanthobacter soli DSM 19599</name>
    <dbReference type="NCBI Taxonomy" id="1123029"/>
    <lineage>
        <taxon>Bacteria</taxon>
        <taxon>Pseudomonadati</taxon>
        <taxon>Pseudomonadota</taxon>
        <taxon>Alphaproteobacteria</taxon>
        <taxon>Hyphomicrobiales</taxon>
        <taxon>Segnochrobactraceae</taxon>
        <taxon>Pseudoxanthobacter</taxon>
    </lineage>
</organism>
<reference evidence="1 2" key="1">
    <citation type="submission" date="2016-12" db="EMBL/GenBank/DDBJ databases">
        <authorList>
            <person name="Song W.-J."/>
            <person name="Kurnit D.M."/>
        </authorList>
    </citation>
    <scope>NUCLEOTIDE SEQUENCE [LARGE SCALE GENOMIC DNA]</scope>
    <source>
        <strain evidence="1 2">DSM 19599</strain>
    </source>
</reference>
<evidence type="ECO:0000313" key="1">
    <source>
        <dbReference type="EMBL" id="SHO65470.1"/>
    </source>
</evidence>
<sequence>MAEKPTVAWPIYKMFDQLDRYVVSFLLIHNYYAWRLEGGREPTLTALQAIVPSSPRHTAGFVAALKAGQFVVVEQNPADGREKWLRPAPAMVFEVGRSIRAFVACLDEIDGVQPARSLTLADVDALGGVLQRSAAFVLKSGTLIHAFPRVLHFAMRDCGYPLLTAVVGAHIAAVEPEAETVDIRLSLRALAERLQVSRAHVGNILDEAERAGWFTVRNGRLASFSEDLLVEFEEWACWEMTHYARMLGRDPFH</sequence>
<dbReference type="RefSeq" id="WP_073628444.1">
    <property type="nucleotide sequence ID" value="NZ_FRXO01000004.1"/>
</dbReference>
<evidence type="ECO:0000313" key="2">
    <source>
        <dbReference type="Proteomes" id="UP000186406"/>
    </source>
</evidence>
<proteinExistence type="predicted"/>
<dbReference type="OrthoDB" id="8219650at2"/>
<gene>
    <name evidence="1" type="ORF">SAMN02745172_02115</name>
</gene>
<name>A0A1M7ZKN8_9HYPH</name>
<dbReference type="Proteomes" id="UP000186406">
    <property type="component" value="Unassembled WGS sequence"/>
</dbReference>